<dbReference type="RefSeq" id="WP_075037852.1">
    <property type="nucleotide sequence ID" value="NZ_FOSB01000012.1"/>
</dbReference>
<accession>A0A1I3Z321</accession>
<evidence type="ECO:0000313" key="2">
    <source>
        <dbReference type="Proteomes" id="UP000183557"/>
    </source>
</evidence>
<dbReference type="Proteomes" id="UP000183557">
    <property type="component" value="Unassembled WGS sequence"/>
</dbReference>
<name>A0A1I3Z321_HALDA</name>
<gene>
    <name evidence="1" type="ORF">SAMN04487936_112108</name>
</gene>
<keyword evidence="2" id="KW-1185">Reference proteome</keyword>
<organism evidence="1 2">
    <name type="scientific">Halobacillus dabanensis</name>
    <dbReference type="NCBI Taxonomy" id="240302"/>
    <lineage>
        <taxon>Bacteria</taxon>
        <taxon>Bacillati</taxon>
        <taxon>Bacillota</taxon>
        <taxon>Bacilli</taxon>
        <taxon>Bacillales</taxon>
        <taxon>Bacillaceae</taxon>
        <taxon>Halobacillus</taxon>
    </lineage>
</organism>
<dbReference type="OrthoDB" id="2969120at2"/>
<proteinExistence type="predicted"/>
<dbReference type="AlphaFoldDB" id="A0A1I3Z321"/>
<evidence type="ECO:0000313" key="1">
    <source>
        <dbReference type="EMBL" id="SFK38061.1"/>
    </source>
</evidence>
<dbReference type="EMBL" id="FOSB01000012">
    <property type="protein sequence ID" value="SFK38061.1"/>
    <property type="molecule type" value="Genomic_DNA"/>
</dbReference>
<reference evidence="2" key="1">
    <citation type="submission" date="2016-10" db="EMBL/GenBank/DDBJ databases">
        <authorList>
            <person name="Varghese N."/>
            <person name="Submissions S."/>
        </authorList>
    </citation>
    <scope>NUCLEOTIDE SEQUENCE [LARGE SCALE GENOMIC DNA]</scope>
    <source>
        <strain evidence="2">CGMCC 1.3704</strain>
    </source>
</reference>
<sequence>MSDLIDRKLKKVNKDVKYDEVPFDQRHMHKSILQSLRRKPKKKAIWIKKSSPLPIAAILLFSGLHFSQTEPNTETAGLMTERIPAPELKTATVQPGTSSAKQTSTHHTNTSMMVRETYVIHEKKHFIQTGKRVTTEELGEVIGTVEHQPSNESLESVARFLPETKIYKIKGEETKDRIAVQSWRSNGIGSTSVSRQGYFVFEKSPAMPQEDS</sequence>
<protein>
    <submittedName>
        <fullName evidence="1">Uncharacterized protein</fullName>
    </submittedName>
</protein>